<dbReference type="EMBL" id="PSQE01000002">
    <property type="protein sequence ID" value="RHN75822.1"/>
    <property type="molecule type" value="Genomic_DNA"/>
</dbReference>
<reference evidence="3" key="1">
    <citation type="journal article" date="2018" name="Nat. Plants">
        <title>Whole-genome landscape of Medicago truncatula symbiotic genes.</title>
        <authorList>
            <person name="Pecrix Y."/>
            <person name="Gamas P."/>
            <person name="Carrere S."/>
        </authorList>
    </citation>
    <scope>NUCLEOTIDE SEQUENCE</scope>
    <source>
        <tissue evidence="3">Leaves</tissue>
    </source>
</reference>
<feature type="chain" id="PRO_5017242724" description="Transmembrane protein" evidence="2">
    <location>
        <begin position="20"/>
        <end position="85"/>
    </location>
</feature>
<feature type="signal peptide" evidence="2">
    <location>
        <begin position="1"/>
        <end position="19"/>
    </location>
</feature>
<dbReference type="Proteomes" id="UP000265566">
    <property type="component" value="Chromosome 2"/>
</dbReference>
<protein>
    <recommendedName>
        <fullName evidence="4">Transmembrane protein</fullName>
    </recommendedName>
</protein>
<name>A0A396JEV9_MEDTR</name>
<dbReference type="AlphaFoldDB" id="A0A396JEV9"/>
<keyword evidence="1" id="KW-0812">Transmembrane</keyword>
<evidence type="ECO:0000256" key="2">
    <source>
        <dbReference type="SAM" id="SignalP"/>
    </source>
</evidence>
<gene>
    <name evidence="3" type="ORF">MtrunA17_Chr2g0325401</name>
</gene>
<evidence type="ECO:0000256" key="1">
    <source>
        <dbReference type="SAM" id="Phobius"/>
    </source>
</evidence>
<comment type="caution">
    <text evidence="3">The sequence shown here is derived from an EMBL/GenBank/DDBJ whole genome shotgun (WGS) entry which is preliminary data.</text>
</comment>
<accession>A0A396JEV9</accession>
<keyword evidence="1" id="KW-1133">Transmembrane helix</keyword>
<feature type="transmembrane region" description="Helical" evidence="1">
    <location>
        <begin position="65"/>
        <end position="83"/>
    </location>
</feature>
<dbReference type="Gramene" id="rna12076">
    <property type="protein sequence ID" value="RHN75822.1"/>
    <property type="gene ID" value="gene12076"/>
</dbReference>
<evidence type="ECO:0000313" key="3">
    <source>
        <dbReference type="EMBL" id="RHN75822.1"/>
    </source>
</evidence>
<proteinExistence type="predicted"/>
<sequence length="85" mass="10271">MNVASILLILRYTLKRVFTDPHGRYTVCRERNTDNSRERKLVSILEKRERESVRDLIQSEGNSTLRVSFFLFFFFFSIFFVEIDR</sequence>
<evidence type="ECO:0008006" key="4">
    <source>
        <dbReference type="Google" id="ProtNLM"/>
    </source>
</evidence>
<keyword evidence="1" id="KW-0472">Membrane</keyword>
<keyword evidence="2" id="KW-0732">Signal</keyword>
<organism evidence="3">
    <name type="scientific">Medicago truncatula</name>
    <name type="common">Barrel medic</name>
    <name type="synonym">Medicago tribuloides</name>
    <dbReference type="NCBI Taxonomy" id="3880"/>
    <lineage>
        <taxon>Eukaryota</taxon>
        <taxon>Viridiplantae</taxon>
        <taxon>Streptophyta</taxon>
        <taxon>Embryophyta</taxon>
        <taxon>Tracheophyta</taxon>
        <taxon>Spermatophyta</taxon>
        <taxon>Magnoliopsida</taxon>
        <taxon>eudicotyledons</taxon>
        <taxon>Gunneridae</taxon>
        <taxon>Pentapetalae</taxon>
        <taxon>rosids</taxon>
        <taxon>fabids</taxon>
        <taxon>Fabales</taxon>
        <taxon>Fabaceae</taxon>
        <taxon>Papilionoideae</taxon>
        <taxon>50 kb inversion clade</taxon>
        <taxon>NPAAA clade</taxon>
        <taxon>Hologalegina</taxon>
        <taxon>IRL clade</taxon>
        <taxon>Trifolieae</taxon>
        <taxon>Medicago</taxon>
    </lineage>
</organism>